<dbReference type="PROSITE" id="PS51257">
    <property type="entry name" value="PROKAR_LIPOPROTEIN"/>
    <property type="match status" value="1"/>
</dbReference>
<sequence length="106" mass="11191">MRRHLIAFLVPLALAACSGGGKDKIADKVEDNANNRAEAMDEAADTMTNALQANAVEQQANIVRSAGHDRAEAIRESDLPADKLTENQKNAIVAGKGVGTPAPSRR</sequence>
<gene>
    <name evidence="2" type="ORF">ACFSCW_04630</name>
</gene>
<evidence type="ECO:0000313" key="3">
    <source>
        <dbReference type="Proteomes" id="UP001597115"/>
    </source>
</evidence>
<name>A0ABW4I056_9SPHN</name>
<protein>
    <recommendedName>
        <fullName evidence="4">Lipoprotein</fullName>
    </recommendedName>
</protein>
<feature type="region of interest" description="Disordered" evidence="1">
    <location>
        <begin position="78"/>
        <end position="106"/>
    </location>
</feature>
<comment type="caution">
    <text evidence="2">The sequence shown here is derived from an EMBL/GenBank/DDBJ whole genome shotgun (WGS) entry which is preliminary data.</text>
</comment>
<dbReference type="RefSeq" id="WP_380887368.1">
    <property type="nucleotide sequence ID" value="NZ_JBHUDY010000001.1"/>
</dbReference>
<keyword evidence="3" id="KW-1185">Reference proteome</keyword>
<evidence type="ECO:0000313" key="2">
    <source>
        <dbReference type="EMBL" id="MFD1611083.1"/>
    </source>
</evidence>
<proteinExistence type="predicted"/>
<evidence type="ECO:0008006" key="4">
    <source>
        <dbReference type="Google" id="ProtNLM"/>
    </source>
</evidence>
<organism evidence="2 3">
    <name type="scientific">Sphingomonas tabacisoli</name>
    <dbReference type="NCBI Taxonomy" id="2249466"/>
    <lineage>
        <taxon>Bacteria</taxon>
        <taxon>Pseudomonadati</taxon>
        <taxon>Pseudomonadota</taxon>
        <taxon>Alphaproteobacteria</taxon>
        <taxon>Sphingomonadales</taxon>
        <taxon>Sphingomonadaceae</taxon>
        <taxon>Sphingomonas</taxon>
    </lineage>
</organism>
<reference evidence="3" key="1">
    <citation type="journal article" date="2019" name="Int. J. Syst. Evol. Microbiol.">
        <title>The Global Catalogue of Microorganisms (GCM) 10K type strain sequencing project: providing services to taxonomists for standard genome sequencing and annotation.</title>
        <authorList>
            <consortium name="The Broad Institute Genomics Platform"/>
            <consortium name="The Broad Institute Genome Sequencing Center for Infectious Disease"/>
            <person name="Wu L."/>
            <person name="Ma J."/>
        </authorList>
    </citation>
    <scope>NUCLEOTIDE SEQUENCE [LARGE SCALE GENOMIC DNA]</scope>
    <source>
        <strain evidence="3">CGMCC 1.16275</strain>
    </source>
</reference>
<dbReference type="Proteomes" id="UP001597115">
    <property type="component" value="Unassembled WGS sequence"/>
</dbReference>
<accession>A0ABW4I056</accession>
<dbReference type="EMBL" id="JBHUDY010000001">
    <property type="protein sequence ID" value="MFD1611083.1"/>
    <property type="molecule type" value="Genomic_DNA"/>
</dbReference>
<evidence type="ECO:0000256" key="1">
    <source>
        <dbReference type="SAM" id="MobiDB-lite"/>
    </source>
</evidence>